<dbReference type="EMBL" id="ATJV01000043">
    <property type="protein sequence ID" value="EPZ16563.1"/>
    <property type="molecule type" value="Genomic_DNA"/>
</dbReference>
<evidence type="ECO:0000256" key="1">
    <source>
        <dbReference type="ARBA" id="ARBA00000085"/>
    </source>
</evidence>
<dbReference type="Pfam" id="PF00512">
    <property type="entry name" value="HisKA"/>
    <property type="match status" value="1"/>
</dbReference>
<dbReference type="SMART" id="SM00304">
    <property type="entry name" value="HAMP"/>
    <property type="match status" value="1"/>
</dbReference>
<dbReference type="PANTHER" id="PTHR45436:SF16">
    <property type="entry name" value="HISTIDINE KINASE"/>
    <property type="match status" value="1"/>
</dbReference>
<dbReference type="SMART" id="SM00388">
    <property type="entry name" value="HisKA"/>
    <property type="match status" value="1"/>
</dbReference>
<evidence type="ECO:0000256" key="5">
    <source>
        <dbReference type="ARBA" id="ARBA00022679"/>
    </source>
</evidence>
<dbReference type="STRING" id="1348657.M622_11670"/>
<keyword evidence="9" id="KW-0902">Two-component regulatory system</keyword>
<keyword evidence="7" id="KW-0418">Kinase</keyword>
<dbReference type="SMART" id="SM00387">
    <property type="entry name" value="HATPase_c"/>
    <property type="match status" value="1"/>
</dbReference>
<dbReference type="GO" id="GO:0005886">
    <property type="term" value="C:plasma membrane"/>
    <property type="evidence" value="ECO:0007669"/>
    <property type="project" value="TreeGrafter"/>
</dbReference>
<evidence type="ECO:0000256" key="4">
    <source>
        <dbReference type="ARBA" id="ARBA00022553"/>
    </source>
</evidence>
<dbReference type="Gene3D" id="6.10.340.10">
    <property type="match status" value="1"/>
</dbReference>
<dbReference type="InterPro" id="IPR003661">
    <property type="entry name" value="HisK_dim/P_dom"/>
</dbReference>
<dbReference type="PATRIC" id="fig|1348657.5.peg.875"/>
<dbReference type="SUPFAM" id="SSF55874">
    <property type="entry name" value="ATPase domain of HSP90 chaperone/DNA topoisomerase II/histidine kinase"/>
    <property type="match status" value="1"/>
</dbReference>
<evidence type="ECO:0000256" key="8">
    <source>
        <dbReference type="ARBA" id="ARBA00022989"/>
    </source>
</evidence>
<evidence type="ECO:0000313" key="14">
    <source>
        <dbReference type="EMBL" id="EPZ16563.1"/>
    </source>
</evidence>
<sequence length="416" mass="46473">MRRIVVAFVLMTALVSGTFSLGIVAIVHVLEEHLVSQEMQRELESVLQDDLRNQRPPRLGPATRFYASSHSAYEVPPQYSALDDGFTELVDGERALYVYIQTLNGERFVLVQEQHEFEAREKALFNVVLAGFLLSVAGAWGLGWLMARRVMTPVSRLARQVSHRDQLLPLAPALAAEYADDEVGQLAAAFDSTLGQLRDSLERERLFTSDVSHELRTPLTVIATSCELLQHAQLEPRQREQLGRIERASEEMGELVQTFLQLARSKTNKTAFAANCTLQEVLDEQAAHWGPQIRAKGLAFELGSEGQDTGVYNPTLLRAVLSNLLRNALHYTDEGRVRLVAERGGFRVEDSGWGIAQQQHEQVFQPFVRGEHARGEGLGLGLSLVRRICTHQGWTIRIRDLEPSGTCFHVVLDSTA</sequence>
<dbReference type="EC" id="2.7.13.3" evidence="3"/>
<evidence type="ECO:0000256" key="3">
    <source>
        <dbReference type="ARBA" id="ARBA00012438"/>
    </source>
</evidence>
<keyword evidence="8 11" id="KW-1133">Transmembrane helix</keyword>
<dbReference type="InterPro" id="IPR036890">
    <property type="entry name" value="HATPase_C_sf"/>
</dbReference>
<dbReference type="eggNOG" id="COG2205">
    <property type="taxonomic scope" value="Bacteria"/>
</dbReference>
<dbReference type="InterPro" id="IPR003660">
    <property type="entry name" value="HAMP_dom"/>
</dbReference>
<organism evidence="14 15">
    <name type="scientific">Thauera terpenica 58Eu</name>
    <dbReference type="NCBI Taxonomy" id="1348657"/>
    <lineage>
        <taxon>Bacteria</taxon>
        <taxon>Pseudomonadati</taxon>
        <taxon>Pseudomonadota</taxon>
        <taxon>Betaproteobacteria</taxon>
        <taxon>Rhodocyclales</taxon>
        <taxon>Zoogloeaceae</taxon>
        <taxon>Thauera</taxon>
    </lineage>
</organism>
<evidence type="ECO:0000259" key="12">
    <source>
        <dbReference type="PROSITE" id="PS50109"/>
    </source>
</evidence>
<feature type="domain" description="Histidine kinase" evidence="12">
    <location>
        <begin position="210"/>
        <end position="416"/>
    </location>
</feature>
<keyword evidence="4" id="KW-0597">Phosphoprotein</keyword>
<dbReference type="AlphaFoldDB" id="T0B1D6"/>
<dbReference type="CDD" id="cd00082">
    <property type="entry name" value="HisKA"/>
    <property type="match status" value="1"/>
</dbReference>
<keyword evidence="15" id="KW-1185">Reference proteome</keyword>
<dbReference type="Pfam" id="PF00672">
    <property type="entry name" value="HAMP"/>
    <property type="match status" value="1"/>
</dbReference>
<dbReference type="InterPro" id="IPR036097">
    <property type="entry name" value="HisK_dim/P_sf"/>
</dbReference>
<keyword evidence="10 11" id="KW-0472">Membrane</keyword>
<protein>
    <recommendedName>
        <fullName evidence="3">histidine kinase</fullName>
        <ecNumber evidence="3">2.7.13.3</ecNumber>
    </recommendedName>
</protein>
<proteinExistence type="predicted"/>
<dbReference type="PANTHER" id="PTHR45436">
    <property type="entry name" value="SENSOR HISTIDINE KINASE YKOH"/>
    <property type="match status" value="1"/>
</dbReference>
<dbReference type="GO" id="GO:0000155">
    <property type="term" value="F:phosphorelay sensor kinase activity"/>
    <property type="evidence" value="ECO:0007669"/>
    <property type="project" value="InterPro"/>
</dbReference>
<name>T0B1D6_9RHOO</name>
<dbReference type="Proteomes" id="UP000015455">
    <property type="component" value="Unassembled WGS sequence"/>
</dbReference>
<dbReference type="Gene3D" id="1.10.287.130">
    <property type="match status" value="1"/>
</dbReference>
<evidence type="ECO:0000256" key="10">
    <source>
        <dbReference type="ARBA" id="ARBA00023136"/>
    </source>
</evidence>
<comment type="subcellular location">
    <subcellularLocation>
        <location evidence="2">Membrane</location>
    </subcellularLocation>
</comment>
<evidence type="ECO:0000256" key="9">
    <source>
        <dbReference type="ARBA" id="ARBA00023012"/>
    </source>
</evidence>
<evidence type="ECO:0000313" key="15">
    <source>
        <dbReference type="Proteomes" id="UP000015455"/>
    </source>
</evidence>
<comment type="caution">
    <text evidence="14">The sequence shown here is derived from an EMBL/GenBank/DDBJ whole genome shotgun (WGS) entry which is preliminary data.</text>
</comment>
<accession>T0B1D6</accession>
<feature type="domain" description="HAMP" evidence="13">
    <location>
        <begin position="148"/>
        <end position="202"/>
    </location>
</feature>
<gene>
    <name evidence="14" type="ORF">M622_11670</name>
</gene>
<keyword evidence="6 11" id="KW-0812">Transmembrane</keyword>
<dbReference type="PRINTS" id="PR00344">
    <property type="entry name" value="BCTRLSENSOR"/>
</dbReference>
<evidence type="ECO:0000256" key="7">
    <source>
        <dbReference type="ARBA" id="ARBA00022777"/>
    </source>
</evidence>
<evidence type="ECO:0000256" key="6">
    <source>
        <dbReference type="ARBA" id="ARBA00022692"/>
    </source>
</evidence>
<evidence type="ECO:0000256" key="11">
    <source>
        <dbReference type="SAM" id="Phobius"/>
    </source>
</evidence>
<dbReference type="PROSITE" id="PS50109">
    <property type="entry name" value="HIS_KIN"/>
    <property type="match status" value="1"/>
</dbReference>
<dbReference type="InterPro" id="IPR004358">
    <property type="entry name" value="Sig_transdc_His_kin-like_C"/>
</dbReference>
<dbReference type="Gene3D" id="3.30.565.10">
    <property type="entry name" value="Histidine kinase-like ATPase, C-terminal domain"/>
    <property type="match status" value="1"/>
</dbReference>
<reference evidence="14 15" key="1">
    <citation type="submission" date="2013-06" db="EMBL/GenBank/DDBJ databases">
        <title>Draft genome sequence of Thauera terpenica.</title>
        <authorList>
            <person name="Liu B."/>
            <person name="Frostegard A.H."/>
            <person name="Shapleigh J.P."/>
        </authorList>
    </citation>
    <scope>NUCLEOTIDE SEQUENCE [LARGE SCALE GENOMIC DNA]</scope>
    <source>
        <strain evidence="14 15">58Eu</strain>
    </source>
</reference>
<keyword evidence="5" id="KW-0808">Transferase</keyword>
<comment type="catalytic activity">
    <reaction evidence="1">
        <text>ATP + protein L-histidine = ADP + protein N-phospho-L-histidine.</text>
        <dbReference type="EC" id="2.7.13.3"/>
    </reaction>
</comment>
<dbReference type="Pfam" id="PF02518">
    <property type="entry name" value="HATPase_c"/>
    <property type="match status" value="1"/>
</dbReference>
<evidence type="ECO:0000256" key="2">
    <source>
        <dbReference type="ARBA" id="ARBA00004370"/>
    </source>
</evidence>
<evidence type="ECO:0000259" key="13">
    <source>
        <dbReference type="PROSITE" id="PS50885"/>
    </source>
</evidence>
<dbReference type="InterPro" id="IPR003594">
    <property type="entry name" value="HATPase_dom"/>
</dbReference>
<dbReference type="PROSITE" id="PS50885">
    <property type="entry name" value="HAMP"/>
    <property type="match status" value="1"/>
</dbReference>
<dbReference type="SUPFAM" id="SSF47384">
    <property type="entry name" value="Homodimeric domain of signal transducing histidine kinase"/>
    <property type="match status" value="1"/>
</dbReference>
<dbReference type="InterPro" id="IPR005467">
    <property type="entry name" value="His_kinase_dom"/>
</dbReference>
<dbReference type="InterPro" id="IPR050428">
    <property type="entry name" value="TCS_sensor_his_kinase"/>
</dbReference>
<feature type="transmembrane region" description="Helical" evidence="11">
    <location>
        <begin position="123"/>
        <end position="147"/>
    </location>
</feature>